<evidence type="ECO:0000256" key="7">
    <source>
        <dbReference type="ARBA" id="ARBA00023242"/>
    </source>
</evidence>
<protein>
    <submittedName>
        <fullName evidence="13">Uncharacterized protein</fullName>
    </submittedName>
</protein>
<reference evidence="13" key="1">
    <citation type="submission" date="2022-08" db="EMBL/GenBank/DDBJ databases">
        <authorList>
            <person name="Gutierrez-Valencia J."/>
        </authorList>
    </citation>
    <scope>NUCLEOTIDE SEQUENCE</scope>
</reference>
<dbReference type="InterPro" id="IPR010402">
    <property type="entry name" value="CCT_domain"/>
</dbReference>
<dbReference type="PROSITE" id="PS50119">
    <property type="entry name" value="ZF_BBOX"/>
    <property type="match status" value="1"/>
</dbReference>
<evidence type="ECO:0000256" key="6">
    <source>
        <dbReference type="ARBA" id="ARBA00022833"/>
    </source>
</evidence>
<dbReference type="InterPro" id="IPR038499">
    <property type="entry name" value="BRO1_sf"/>
</dbReference>
<dbReference type="InterPro" id="IPR000315">
    <property type="entry name" value="Znf_B-box"/>
</dbReference>
<comment type="subcellular location">
    <subcellularLocation>
        <location evidence="1 9">Nucleus</location>
    </subcellularLocation>
</comment>
<feature type="compositionally biased region" description="Basic and acidic residues" evidence="10">
    <location>
        <begin position="263"/>
        <end position="272"/>
    </location>
</feature>
<comment type="caution">
    <text evidence="13">The sequence shown here is derived from an EMBL/GenBank/DDBJ whole genome shotgun (WGS) entry which is preliminary data.</text>
</comment>
<evidence type="ECO:0000313" key="13">
    <source>
        <dbReference type="EMBL" id="CAI0396864.1"/>
    </source>
</evidence>
<evidence type="ECO:0000256" key="3">
    <source>
        <dbReference type="ARBA" id="ARBA00010024"/>
    </source>
</evidence>
<feature type="domain" description="CCT" evidence="12">
    <location>
        <begin position="306"/>
        <end position="348"/>
    </location>
</feature>
<evidence type="ECO:0000256" key="9">
    <source>
        <dbReference type="PROSITE-ProRule" id="PRU00357"/>
    </source>
</evidence>
<dbReference type="Proteomes" id="UP001154282">
    <property type="component" value="Unassembled WGS sequence"/>
</dbReference>
<comment type="similarity">
    <text evidence="3">Belongs to the CONSTANS family.</text>
</comment>
<dbReference type="CDD" id="cd19821">
    <property type="entry name" value="Bbox1_BBX-like"/>
    <property type="match status" value="1"/>
</dbReference>
<dbReference type="EMBL" id="CAMGYJ010000003">
    <property type="protein sequence ID" value="CAI0396864.1"/>
    <property type="molecule type" value="Genomic_DNA"/>
</dbReference>
<keyword evidence="7 9" id="KW-0539">Nucleus</keyword>
<dbReference type="GO" id="GO:0008270">
    <property type="term" value="F:zinc ion binding"/>
    <property type="evidence" value="ECO:0007669"/>
    <property type="project" value="UniProtKB-KW"/>
</dbReference>
<evidence type="ECO:0000259" key="12">
    <source>
        <dbReference type="PROSITE" id="PS51017"/>
    </source>
</evidence>
<dbReference type="AlphaFoldDB" id="A0AAV0IJG6"/>
<comment type="similarity">
    <text evidence="2">Belongs to the BROX family.</text>
</comment>
<evidence type="ECO:0000256" key="2">
    <source>
        <dbReference type="ARBA" id="ARBA00008901"/>
    </source>
</evidence>
<feature type="domain" description="B box-type" evidence="11">
    <location>
        <begin position="8"/>
        <end position="55"/>
    </location>
</feature>
<keyword evidence="5 8" id="KW-0863">Zinc-finger</keyword>
<name>A0AAV0IJG6_9ROSI</name>
<feature type="region of interest" description="Disordered" evidence="10">
    <location>
        <begin position="226"/>
        <end position="272"/>
    </location>
</feature>
<evidence type="ECO:0000256" key="4">
    <source>
        <dbReference type="ARBA" id="ARBA00022723"/>
    </source>
</evidence>
<dbReference type="SMART" id="SM01041">
    <property type="entry name" value="BRO1"/>
    <property type="match status" value="1"/>
</dbReference>
<keyword evidence="6" id="KW-0862">Zinc</keyword>
<dbReference type="Gene3D" id="1.25.40.280">
    <property type="entry name" value="alix/aip1 like domains"/>
    <property type="match status" value="2"/>
</dbReference>
<sequence length="692" mass="77648">MEKEKSSPSLKPCEFCNSAPAILHCDSDAANLCLLCDRRVHSANDVSIKHLRTPLCQICGDRIASFRRDKVNLVACEECDERESREEEEEGIGGVPSRIPVKGFAGCPPSLEIAAAFGVDSRSRFQGGSGGSSRWEVYRQLTELESDELEVRAKKEQEEEEEEWRVLRETPFSSLLASPDRVEDKGESFWVADGDLMWSHNPAFETAQILDFQLGVSAGYAVNDPDITVEHHSNPNEQANSFDEPENAPNHKDSSSRNSCTDEPTKMEASLESKVVEEAQTCCGNEDWNTEAADWLKAKVDFAQNRGNAMLRYKEKKKNRRYEKRIRYESRKTGAESRKRVQAQSDLQRALKGLVPKDLIDRLAGLRSQIILIAEDTGGSAMVELKRGLDDYLSLLIGLTRKEHGIEDLVEFRWKNLKDGRQEAGVSNCWFELLSVVHMMAMLTLAEANSLMIPKDYSDSGIRVVSSDCKREAVDLLLKASGYLEFCIHEVLTHIPPEIKTSFPKDLQDGVLDAISIQALGQAYQSLSGSDMSDGYGKKHLSFIKWKYLEAKAAAYYFHGHILDKGSEPTCHVSAVCCFLAAEGLLTESKRACLSFCLSAPVSRSPPPWGAMKYLYQKIPEIAAKKSEMYGYLLEEEKALQSLPELPDFQLSLRPDDYELPETDQAWDSKNWEIQSQALKDHLQDSEGEEES</sequence>
<dbReference type="Pfam" id="PF06203">
    <property type="entry name" value="CCT"/>
    <property type="match status" value="1"/>
</dbReference>
<organism evidence="13 14">
    <name type="scientific">Linum tenue</name>
    <dbReference type="NCBI Taxonomy" id="586396"/>
    <lineage>
        <taxon>Eukaryota</taxon>
        <taxon>Viridiplantae</taxon>
        <taxon>Streptophyta</taxon>
        <taxon>Embryophyta</taxon>
        <taxon>Tracheophyta</taxon>
        <taxon>Spermatophyta</taxon>
        <taxon>Magnoliopsida</taxon>
        <taxon>eudicotyledons</taxon>
        <taxon>Gunneridae</taxon>
        <taxon>Pentapetalae</taxon>
        <taxon>rosids</taxon>
        <taxon>fabids</taxon>
        <taxon>Malpighiales</taxon>
        <taxon>Linaceae</taxon>
        <taxon>Linum</taxon>
    </lineage>
</organism>
<keyword evidence="14" id="KW-1185">Reference proteome</keyword>
<evidence type="ECO:0000259" key="11">
    <source>
        <dbReference type="PROSITE" id="PS50119"/>
    </source>
</evidence>
<dbReference type="GO" id="GO:0005634">
    <property type="term" value="C:nucleus"/>
    <property type="evidence" value="ECO:0007669"/>
    <property type="project" value="UniProtKB-SubCell"/>
</dbReference>
<evidence type="ECO:0000256" key="5">
    <source>
        <dbReference type="ARBA" id="ARBA00022771"/>
    </source>
</evidence>
<dbReference type="PANTHER" id="PTHR23032:SF2">
    <property type="entry name" value="ENDOSOMAL TARGETING BRO1-LIKE DOMAIN-CONTAINING PROTEIN"/>
    <property type="match status" value="1"/>
</dbReference>
<proteinExistence type="inferred from homology"/>
<accession>A0AAV0IJG6</accession>
<dbReference type="InterPro" id="IPR038898">
    <property type="entry name" value="BROX"/>
</dbReference>
<evidence type="ECO:0000256" key="1">
    <source>
        <dbReference type="ARBA" id="ARBA00004123"/>
    </source>
</evidence>
<evidence type="ECO:0000256" key="8">
    <source>
        <dbReference type="PROSITE-ProRule" id="PRU00024"/>
    </source>
</evidence>
<dbReference type="PROSITE" id="PS51017">
    <property type="entry name" value="CCT"/>
    <property type="match status" value="1"/>
</dbReference>
<evidence type="ECO:0000256" key="10">
    <source>
        <dbReference type="SAM" id="MobiDB-lite"/>
    </source>
</evidence>
<keyword evidence="4" id="KW-0479">Metal-binding</keyword>
<dbReference type="InterPro" id="IPR004328">
    <property type="entry name" value="BRO1_dom"/>
</dbReference>
<dbReference type="InterPro" id="IPR049808">
    <property type="entry name" value="CONSTANS-like_Bbox1"/>
</dbReference>
<dbReference type="PANTHER" id="PTHR23032">
    <property type="entry name" value="BRO1 DOMAIN-CONTAINING PROTEIN BROX"/>
    <property type="match status" value="1"/>
</dbReference>
<dbReference type="SMART" id="SM00336">
    <property type="entry name" value="BBOX"/>
    <property type="match status" value="1"/>
</dbReference>
<gene>
    <name evidence="13" type="ORF">LITE_LOCUS9315</name>
</gene>
<evidence type="ECO:0000313" key="14">
    <source>
        <dbReference type="Proteomes" id="UP001154282"/>
    </source>
</evidence>